<sequence length="92" mass="10098">MDEVYRFDDASYTTLGAAGISWQSVLQVLRARPRIRQHLGAVLRIAAPTSDGQWIAVALVEDGDDEYLVVGARQLDPAEVDVVTKMLEGGQR</sequence>
<organism evidence="1 2">
    <name type="scientific">Micromonospora haikouensis</name>
    <dbReference type="NCBI Taxonomy" id="686309"/>
    <lineage>
        <taxon>Bacteria</taxon>
        <taxon>Bacillati</taxon>
        <taxon>Actinomycetota</taxon>
        <taxon>Actinomycetes</taxon>
        <taxon>Micromonosporales</taxon>
        <taxon>Micromonosporaceae</taxon>
        <taxon>Micromonospora</taxon>
    </lineage>
</organism>
<dbReference type="AlphaFoldDB" id="A0A1C4YKA6"/>
<dbReference type="EMBL" id="FMCW01000052">
    <property type="protein sequence ID" value="SCF21192.1"/>
    <property type="molecule type" value="Genomic_DNA"/>
</dbReference>
<dbReference type="Proteomes" id="UP000199375">
    <property type="component" value="Unassembled WGS sequence"/>
</dbReference>
<protein>
    <submittedName>
        <fullName evidence="1">Uncharacterized protein</fullName>
    </submittedName>
</protein>
<gene>
    <name evidence="1" type="ORF">GA0070558_15221</name>
</gene>
<proteinExistence type="predicted"/>
<name>A0A1C4YKA6_9ACTN</name>
<dbReference type="RefSeq" id="WP_074479266.1">
    <property type="nucleotide sequence ID" value="NZ_FMCW01000052.1"/>
</dbReference>
<evidence type="ECO:0000313" key="2">
    <source>
        <dbReference type="Proteomes" id="UP000199375"/>
    </source>
</evidence>
<reference evidence="1 2" key="1">
    <citation type="submission" date="2016-06" db="EMBL/GenBank/DDBJ databases">
        <authorList>
            <person name="Kjaerup R.B."/>
            <person name="Dalgaard T.S."/>
            <person name="Juul-Madsen H.R."/>
        </authorList>
    </citation>
    <scope>NUCLEOTIDE SEQUENCE [LARGE SCALE GENOMIC DNA]</scope>
    <source>
        <strain evidence="1 2">DSM 45626</strain>
    </source>
</reference>
<evidence type="ECO:0000313" key="1">
    <source>
        <dbReference type="EMBL" id="SCF21192.1"/>
    </source>
</evidence>
<accession>A0A1C4YKA6</accession>